<dbReference type="RefSeq" id="WP_111537114.1">
    <property type="nucleotide sequence ID" value="NZ_QKZL01000006.1"/>
</dbReference>
<evidence type="ECO:0000256" key="3">
    <source>
        <dbReference type="ARBA" id="ARBA00004856"/>
    </source>
</evidence>
<feature type="transmembrane region" description="Helical" evidence="8">
    <location>
        <begin position="243"/>
        <end position="265"/>
    </location>
</feature>
<dbReference type="AlphaFoldDB" id="A0A2W7Q4H9"/>
<dbReference type="InterPro" id="IPR009908">
    <property type="entry name" value="Methylamine_util_MauE"/>
</dbReference>
<feature type="transmembrane region" description="Helical" evidence="8">
    <location>
        <begin position="107"/>
        <end position="128"/>
    </location>
</feature>
<dbReference type="Pfam" id="PF07291">
    <property type="entry name" value="MauE"/>
    <property type="match status" value="1"/>
</dbReference>
<evidence type="ECO:0000313" key="10">
    <source>
        <dbReference type="EMBL" id="PZX16589.1"/>
    </source>
</evidence>
<feature type="domain" description="Methylamine utilisation protein MauE" evidence="9">
    <location>
        <begin position="134"/>
        <end position="264"/>
    </location>
</feature>
<dbReference type="Proteomes" id="UP000248916">
    <property type="component" value="Unassembled WGS sequence"/>
</dbReference>
<dbReference type="PROSITE" id="PS51354">
    <property type="entry name" value="GLUTAREDOXIN_2"/>
    <property type="match status" value="1"/>
</dbReference>
<evidence type="ECO:0000259" key="9">
    <source>
        <dbReference type="Pfam" id="PF07291"/>
    </source>
</evidence>
<evidence type="ECO:0000256" key="7">
    <source>
        <dbReference type="ARBA" id="ARBA00023136"/>
    </source>
</evidence>
<dbReference type="SUPFAM" id="SSF52833">
    <property type="entry name" value="Thioredoxin-like"/>
    <property type="match status" value="1"/>
</dbReference>
<dbReference type="EMBL" id="QKZL01000006">
    <property type="protein sequence ID" value="PZX16589.1"/>
    <property type="molecule type" value="Genomic_DNA"/>
</dbReference>
<dbReference type="Gene3D" id="3.40.30.10">
    <property type="entry name" value="Glutaredoxin"/>
    <property type="match status" value="1"/>
</dbReference>
<dbReference type="OrthoDB" id="527973at2"/>
<feature type="transmembrane region" description="Helical" evidence="8">
    <location>
        <begin position="174"/>
        <end position="196"/>
    </location>
</feature>
<keyword evidence="6 8" id="KW-1133">Transmembrane helix</keyword>
<accession>A0A2W7Q4H9</accession>
<reference evidence="10 11" key="1">
    <citation type="submission" date="2018-06" db="EMBL/GenBank/DDBJ databases">
        <title>Genomic Encyclopedia of Archaeal and Bacterial Type Strains, Phase II (KMG-II): from individual species to whole genera.</title>
        <authorList>
            <person name="Goeker M."/>
        </authorList>
    </citation>
    <scope>NUCLEOTIDE SEQUENCE [LARGE SCALE GENOMIC DNA]</scope>
    <source>
        <strain evidence="10 11">DSM 22009</strain>
    </source>
</reference>
<feature type="transmembrane region" description="Helical" evidence="8">
    <location>
        <begin position="202"/>
        <end position="222"/>
    </location>
</feature>
<evidence type="ECO:0000256" key="6">
    <source>
        <dbReference type="ARBA" id="ARBA00022989"/>
    </source>
</evidence>
<comment type="pathway">
    <text evidence="3">One-carbon metabolism; methylamine degradation.</text>
</comment>
<sequence length="275" mass="29633">MTTTDIDGPDAARNASLGEGKTASLYRMAMPGHLCPFGLKSKALLEWKGYRVDDNLLTTREEVDAFRDAHGVKTTPQTWIDGERVGGFTDLKARFGYRVLGKDDTTYAPVIAIFGSMALLAAAIVINLYDGFPILVWLMWFFATSMVALAVQKLQDVGGFVSGFLGYDLLAQRYVPYGYAYPFLELFAGIGMAALIGTGSALIWLVAPVSLFIGTIGAVSVIKAVYVEKRDLKCACVGGGSNVPLGFISLTENLVMVAMGLWMIVNVLTGTTMPL</sequence>
<evidence type="ECO:0000256" key="8">
    <source>
        <dbReference type="SAM" id="Phobius"/>
    </source>
</evidence>
<organism evidence="10 11">
    <name type="scientific">Palleronia aestuarii</name>
    <dbReference type="NCBI Taxonomy" id="568105"/>
    <lineage>
        <taxon>Bacteria</taxon>
        <taxon>Pseudomonadati</taxon>
        <taxon>Pseudomonadota</taxon>
        <taxon>Alphaproteobacteria</taxon>
        <taxon>Rhodobacterales</taxon>
        <taxon>Roseobacteraceae</taxon>
        <taxon>Palleronia</taxon>
    </lineage>
</organism>
<name>A0A2W7Q4H9_9RHOB</name>
<protein>
    <recommendedName>
        <fullName evidence="4">Methylamine utilization protein MauE</fullName>
    </recommendedName>
</protein>
<keyword evidence="5 8" id="KW-0812">Transmembrane</keyword>
<keyword evidence="11" id="KW-1185">Reference proteome</keyword>
<dbReference type="InterPro" id="IPR036249">
    <property type="entry name" value="Thioredoxin-like_sf"/>
</dbReference>
<evidence type="ECO:0000313" key="11">
    <source>
        <dbReference type="Proteomes" id="UP000248916"/>
    </source>
</evidence>
<evidence type="ECO:0000256" key="4">
    <source>
        <dbReference type="ARBA" id="ARBA00019078"/>
    </source>
</evidence>
<evidence type="ECO:0000256" key="5">
    <source>
        <dbReference type="ARBA" id="ARBA00022692"/>
    </source>
</evidence>
<comment type="subcellular location">
    <subcellularLocation>
        <location evidence="2">Membrane</location>
        <topology evidence="2">Multi-pass membrane protein</topology>
    </subcellularLocation>
</comment>
<comment type="function">
    <text evidence="1">May be specifically involved in the processing, transport, and/or maturation of the MADH beta-subunit.</text>
</comment>
<comment type="caution">
    <text evidence="10">The sequence shown here is derived from an EMBL/GenBank/DDBJ whole genome shotgun (WGS) entry which is preliminary data.</text>
</comment>
<evidence type="ECO:0000256" key="1">
    <source>
        <dbReference type="ARBA" id="ARBA00003475"/>
    </source>
</evidence>
<keyword evidence="7 8" id="KW-0472">Membrane</keyword>
<dbReference type="GO" id="GO:0030416">
    <property type="term" value="P:methylamine metabolic process"/>
    <property type="evidence" value="ECO:0007669"/>
    <property type="project" value="InterPro"/>
</dbReference>
<proteinExistence type="predicted"/>
<feature type="transmembrane region" description="Helical" evidence="8">
    <location>
        <begin position="134"/>
        <end position="154"/>
    </location>
</feature>
<evidence type="ECO:0000256" key="2">
    <source>
        <dbReference type="ARBA" id="ARBA00004141"/>
    </source>
</evidence>
<gene>
    <name evidence="10" type="ORF">LX81_01960</name>
</gene>
<dbReference type="GO" id="GO:0016020">
    <property type="term" value="C:membrane"/>
    <property type="evidence" value="ECO:0007669"/>
    <property type="project" value="UniProtKB-SubCell"/>
</dbReference>